<dbReference type="EMBL" id="BSEC01000001">
    <property type="protein sequence ID" value="GLI92912.1"/>
    <property type="molecule type" value="Genomic_DNA"/>
</dbReference>
<dbReference type="PROSITE" id="PS51257">
    <property type="entry name" value="PROKAR_LIPOPROTEIN"/>
    <property type="match status" value="1"/>
</dbReference>
<sequence length="84" mass="8515">MLTFSKLAHDAAICAAGADDVAAHQNMNATIACPAFFIAAPPGLGRSNNLPSLKLKVTHPGVFGNVAQAGARAGAGRDRRPSSC</sequence>
<organism evidence="1 2">
    <name type="scientific">Methylocystis echinoides</name>
    <dbReference type="NCBI Taxonomy" id="29468"/>
    <lineage>
        <taxon>Bacteria</taxon>
        <taxon>Pseudomonadati</taxon>
        <taxon>Pseudomonadota</taxon>
        <taxon>Alphaproteobacteria</taxon>
        <taxon>Hyphomicrobiales</taxon>
        <taxon>Methylocystaceae</taxon>
        <taxon>Methylocystis</taxon>
    </lineage>
</organism>
<evidence type="ECO:0000313" key="1">
    <source>
        <dbReference type="EMBL" id="GLI92912.1"/>
    </source>
</evidence>
<dbReference type="Proteomes" id="UP001144323">
    <property type="component" value="Unassembled WGS sequence"/>
</dbReference>
<dbReference type="AlphaFoldDB" id="A0A9W6GTR3"/>
<reference evidence="1" key="1">
    <citation type="journal article" date="2023" name="Int. J. Syst. Evol. Microbiol.">
        <title>Methylocystis iwaonis sp. nov., a type II methane-oxidizing bacterium from surface soil of a rice paddy field in Japan, and emended description of the genus Methylocystis (ex Whittenbury et al. 1970) Bowman et al. 1993.</title>
        <authorList>
            <person name="Kaise H."/>
            <person name="Sawadogo J.B."/>
            <person name="Alam M.S."/>
            <person name="Ueno C."/>
            <person name="Dianou D."/>
            <person name="Shinjo R."/>
            <person name="Asakawa S."/>
        </authorList>
    </citation>
    <scope>NUCLEOTIDE SEQUENCE</scope>
    <source>
        <strain evidence="1">LMG27198</strain>
    </source>
</reference>
<accession>A0A9W6GTR3</accession>
<proteinExistence type="predicted"/>
<gene>
    <name evidence="1" type="ORF">LMG27198_19040</name>
</gene>
<protein>
    <submittedName>
        <fullName evidence="1">Uncharacterized protein</fullName>
    </submittedName>
</protein>
<name>A0A9W6GTR3_9HYPH</name>
<evidence type="ECO:0000313" key="2">
    <source>
        <dbReference type="Proteomes" id="UP001144323"/>
    </source>
</evidence>
<comment type="caution">
    <text evidence="1">The sequence shown here is derived from an EMBL/GenBank/DDBJ whole genome shotgun (WGS) entry which is preliminary data.</text>
</comment>
<keyword evidence="2" id="KW-1185">Reference proteome</keyword>